<dbReference type="Pfam" id="PF06689">
    <property type="entry name" value="zf-C4_ClpX"/>
    <property type="match status" value="1"/>
</dbReference>
<dbReference type="SUPFAM" id="SSF57716">
    <property type="entry name" value="Glucocorticoid receptor-like (DNA-binding domain)"/>
    <property type="match status" value="1"/>
</dbReference>
<dbReference type="EMBL" id="CP013108">
    <property type="protein sequence ID" value="APG93116.1"/>
    <property type="molecule type" value="Genomic_DNA"/>
</dbReference>
<dbReference type="InterPro" id="IPR038366">
    <property type="entry name" value="Znf_CppX_C4_sf"/>
</dbReference>
<keyword evidence="3" id="KW-1185">Reference proteome</keyword>
<evidence type="ECO:0000313" key="2">
    <source>
        <dbReference type="EMBL" id="APG93116.1"/>
    </source>
</evidence>
<dbReference type="Proteomes" id="UP000182306">
    <property type="component" value="Plasmid A"/>
</dbReference>
<dbReference type="SMART" id="SM00994">
    <property type="entry name" value="zf-C4_ClpX"/>
    <property type="match status" value="1"/>
</dbReference>
<dbReference type="GO" id="GO:0008270">
    <property type="term" value="F:zinc ion binding"/>
    <property type="evidence" value="ECO:0007669"/>
    <property type="project" value="InterPro"/>
</dbReference>
<sequence>MSERSPSIPERLRAARRILFGRGDNAIVCSFCGEDRHGDVRNIVTGPGVAICGKCAQIAGEWCAVASLKPEAGNEIDTFPIFEHPVSLLPSFRADIAEEMERCASALSCKLHGWGYGRGYGELYDALSVFVERPKGTNTAIFRETFIRMLLSRR</sequence>
<dbReference type="GO" id="GO:0046983">
    <property type="term" value="F:protein dimerization activity"/>
    <property type="evidence" value="ECO:0007669"/>
    <property type="project" value="InterPro"/>
</dbReference>
<accession>A0A1L3LSU8</accession>
<dbReference type="KEGG" id="same:SAMCFNEI73_pA0139"/>
<geneLocation type="plasmid" evidence="2 3">
    <name>A</name>
</geneLocation>
<evidence type="ECO:0000313" key="3">
    <source>
        <dbReference type="Proteomes" id="UP000182306"/>
    </source>
</evidence>
<keyword evidence="2" id="KW-0614">Plasmid</keyword>
<protein>
    <recommendedName>
        <fullName evidence="1">ATP-dependent Clp protease ATP-binding subunit ClpX zinc ribbon domain-containing protein</fullName>
    </recommendedName>
</protein>
<reference evidence="2 3" key="1">
    <citation type="submission" date="2015-10" db="EMBL/GenBank/DDBJ databases">
        <title>Genomic differences between typical nodule nitrogen-fixing rhizobial strains and those coming from bean seeds.</title>
        <authorList>
            <person name="Peralta H."/>
            <person name="Aguilar-Vera A."/>
            <person name="Diaz R."/>
            <person name="Mora Y."/>
            <person name="Martinez-Batallar G."/>
            <person name="Salazar E."/>
            <person name="Vargas-Lagunas C."/>
            <person name="Encarnacion S."/>
            <person name="Girard L."/>
            <person name="Mora J."/>
        </authorList>
    </citation>
    <scope>NUCLEOTIDE SEQUENCE [LARGE SCALE GENOMIC DNA]</scope>
    <source>
        <strain evidence="2 3">CFNEI 73</strain>
        <plasmid evidence="2 3">A</plasmid>
    </source>
</reference>
<dbReference type="RefSeq" id="WP_064251632.1">
    <property type="nucleotide sequence ID" value="NZ_CP013108.1"/>
</dbReference>
<dbReference type="AlphaFoldDB" id="A0A1L3LSU8"/>
<name>A0A1L3LSU8_9HYPH</name>
<gene>
    <name evidence="2" type="ORF">SAMCFNEI73_pA0139</name>
</gene>
<organism evidence="2 3">
    <name type="scientific">Sinorhizobium americanum</name>
    <dbReference type="NCBI Taxonomy" id="194963"/>
    <lineage>
        <taxon>Bacteria</taxon>
        <taxon>Pseudomonadati</taxon>
        <taxon>Pseudomonadota</taxon>
        <taxon>Alphaproteobacteria</taxon>
        <taxon>Hyphomicrobiales</taxon>
        <taxon>Rhizobiaceae</taxon>
        <taxon>Sinorhizobium/Ensifer group</taxon>
        <taxon>Sinorhizobium</taxon>
    </lineage>
</organism>
<proteinExistence type="predicted"/>
<feature type="domain" description="ATP-dependent Clp protease ATP-binding subunit ClpX zinc ribbon" evidence="1">
    <location>
        <begin position="26"/>
        <end position="66"/>
    </location>
</feature>
<dbReference type="OrthoDB" id="8355147at2"/>
<evidence type="ECO:0000259" key="1">
    <source>
        <dbReference type="SMART" id="SM00994"/>
    </source>
</evidence>
<dbReference type="InterPro" id="IPR010603">
    <property type="entry name" value="Znf_CppX_C4"/>
</dbReference>
<dbReference type="Gene3D" id="6.20.220.10">
    <property type="entry name" value="ClpX chaperone, C4-type zinc finger domain"/>
    <property type="match status" value="1"/>
</dbReference>